<evidence type="ECO:0000259" key="18">
    <source>
        <dbReference type="Pfam" id="PF02581"/>
    </source>
</evidence>
<dbReference type="FunFam" id="3.40.1190.20:FF:000042">
    <property type="entry name" value="Probable thiamine biosynthetic bifunctional enzyme"/>
    <property type="match status" value="1"/>
</dbReference>
<dbReference type="NCBIfam" id="TIGR00694">
    <property type="entry name" value="thiM"/>
    <property type="match status" value="1"/>
</dbReference>
<dbReference type="HAMAP" id="MF_00097">
    <property type="entry name" value="TMP_synthase"/>
    <property type="match status" value="1"/>
</dbReference>
<dbReference type="Gene3D" id="3.20.20.70">
    <property type="entry name" value="Aldolase class I"/>
    <property type="match status" value="1"/>
</dbReference>
<dbReference type="NCBIfam" id="NF006830">
    <property type="entry name" value="PRK09355.1"/>
    <property type="match status" value="1"/>
</dbReference>
<dbReference type="GO" id="GO:0009229">
    <property type="term" value="P:thiamine diphosphate biosynthetic process"/>
    <property type="evidence" value="ECO:0007669"/>
    <property type="project" value="UniProtKB-UniPathway"/>
</dbReference>
<dbReference type="PANTHER" id="PTHR20857:SF23">
    <property type="entry name" value="THIAMINE BIOSYNTHETIC BIFUNCTIONAL ENZYME"/>
    <property type="match status" value="1"/>
</dbReference>
<feature type="domain" description="Thiamine phosphate synthase/TenI" evidence="18">
    <location>
        <begin position="9"/>
        <end position="204"/>
    </location>
</feature>
<evidence type="ECO:0000256" key="10">
    <source>
        <dbReference type="ARBA" id="ARBA00022840"/>
    </source>
</evidence>
<evidence type="ECO:0000256" key="7">
    <source>
        <dbReference type="ARBA" id="ARBA00022723"/>
    </source>
</evidence>
<evidence type="ECO:0000256" key="9">
    <source>
        <dbReference type="ARBA" id="ARBA00022777"/>
    </source>
</evidence>
<evidence type="ECO:0000313" key="19">
    <source>
        <dbReference type="EMBL" id="QPH01560.1"/>
    </source>
</evidence>
<keyword evidence="10" id="KW-0067">ATP-binding</keyword>
<dbReference type="GO" id="GO:0005737">
    <property type="term" value="C:cytoplasm"/>
    <property type="evidence" value="ECO:0007669"/>
    <property type="project" value="TreeGrafter"/>
</dbReference>
<keyword evidence="9" id="KW-0418">Kinase</keyword>
<evidence type="ECO:0000256" key="11">
    <source>
        <dbReference type="ARBA" id="ARBA00022842"/>
    </source>
</evidence>
<comment type="catalytic activity">
    <reaction evidence="1">
        <text>5-(2-hydroxyethyl)-4-methylthiazole + ATP = 4-methyl-5-(2-phosphooxyethyl)-thiazole + ADP + H(+)</text>
        <dbReference type="Rhea" id="RHEA:24212"/>
        <dbReference type="ChEBI" id="CHEBI:15378"/>
        <dbReference type="ChEBI" id="CHEBI:17957"/>
        <dbReference type="ChEBI" id="CHEBI:30616"/>
        <dbReference type="ChEBI" id="CHEBI:58296"/>
        <dbReference type="ChEBI" id="CHEBI:456216"/>
        <dbReference type="EC" id="2.7.1.50"/>
    </reaction>
</comment>
<reference evidence="19 20" key="1">
    <citation type="journal article" date="2018" name="PLoS Genet.">
        <title>Repeat elements organise 3D genome structure and mediate transcription in the filamentous fungus Epichloe festucae.</title>
        <authorList>
            <person name="Winter D.J."/>
            <person name="Ganley A.R.D."/>
            <person name="Young C.A."/>
            <person name="Liachko I."/>
            <person name="Schardl C.L."/>
            <person name="Dupont P.Y."/>
            <person name="Berry D."/>
            <person name="Ram A."/>
            <person name="Scott B."/>
            <person name="Cox M.P."/>
        </authorList>
    </citation>
    <scope>NUCLEOTIDE SEQUENCE [LARGE SCALE GENOMIC DNA]</scope>
    <source>
        <strain evidence="19 20">Fl1</strain>
    </source>
</reference>
<dbReference type="CDD" id="cd01170">
    <property type="entry name" value="THZ_kinase"/>
    <property type="match status" value="1"/>
</dbReference>
<gene>
    <name evidence="19" type="ORF">C2857_005763</name>
</gene>
<evidence type="ECO:0000256" key="17">
    <source>
        <dbReference type="ARBA" id="ARBA00061283"/>
    </source>
</evidence>
<accession>A0A7S9KT49</accession>
<evidence type="ECO:0000256" key="16">
    <source>
        <dbReference type="ARBA" id="ARBA00061146"/>
    </source>
</evidence>
<dbReference type="SUPFAM" id="SSF51391">
    <property type="entry name" value="Thiamin phosphate synthase"/>
    <property type="match status" value="1"/>
</dbReference>
<name>A0A7S9KT49_EPIFF</name>
<evidence type="ECO:0000256" key="6">
    <source>
        <dbReference type="ARBA" id="ARBA00022679"/>
    </source>
</evidence>
<dbReference type="GO" id="GO:0000287">
    <property type="term" value="F:magnesium ion binding"/>
    <property type="evidence" value="ECO:0007669"/>
    <property type="project" value="InterPro"/>
</dbReference>
<dbReference type="SUPFAM" id="SSF53613">
    <property type="entry name" value="Ribokinase-like"/>
    <property type="match status" value="1"/>
</dbReference>
<keyword evidence="8" id="KW-0547">Nucleotide-binding</keyword>
<evidence type="ECO:0000256" key="12">
    <source>
        <dbReference type="ARBA" id="ARBA00022977"/>
    </source>
</evidence>
<comment type="pathway">
    <text evidence="5">Cofactor biosynthesis; thiamine diphosphate biosynthesis; thiamine phosphate from 4-amino-2-methyl-5-diphosphomethylpyrimidine and 4-methyl-5-(2-phosphoethyl)-thiazole: step 1/1.</text>
</comment>
<sequence>MASKPDYSVYLVTDSTPAILGAKDLPDVVEASLRGGVTIVQYRDKTGSREDVTVMASKLHRVTQKYGVPLLINDRVDVAVEIGCEGVHIGQDDMELQQARLLLGPGKIIGVTASSKDEALRACAAGADYLGIGTVYSTATKKDTKSIIGPSGVSEILHALHEQGHSSTPTVCIGGVNASNASTVLSQSASPQKSLDGIAVVSAVIAADDPAAASRQLLSQVICAKIPHIIAAVGDKTPLSHNMTNLVVQNFAANVALSIGASPIMSNYAEEADDLADLGGALVLNMGTVTPEGMKNYIQALRAYNAAERPVVLDPVGAGATSVRRKAVKILLSSGSFTIIKGNQSEIQTVHGATVTQRGVDSASSLSIAQRATLVKSLARQRGCVVLLTGPTDLLSDGRRTVRVDNGHELLGMITGSGCTLGTTVSAMAAAYDTDPLVAAVAGTVMFGIAAETAAGRQHVRGPGSFVPAFLDELYGIRKATARGELGWLALAKIAVVDVEEEQ</sequence>
<dbReference type="InterPro" id="IPR034291">
    <property type="entry name" value="TMP_synthase"/>
</dbReference>
<dbReference type="InterPro" id="IPR036206">
    <property type="entry name" value="ThiamineP_synth_sf"/>
</dbReference>
<evidence type="ECO:0000256" key="3">
    <source>
        <dbReference type="ARBA" id="ARBA00003814"/>
    </source>
</evidence>
<comment type="catalytic activity">
    <reaction evidence="13">
        <text>4-methyl-5-(2-phosphooxyethyl)-thiazole + 4-amino-2-methyl-5-(diphosphooxymethyl)pyrimidine + H(+) = thiamine phosphate + diphosphate</text>
        <dbReference type="Rhea" id="RHEA:22328"/>
        <dbReference type="ChEBI" id="CHEBI:15378"/>
        <dbReference type="ChEBI" id="CHEBI:33019"/>
        <dbReference type="ChEBI" id="CHEBI:37575"/>
        <dbReference type="ChEBI" id="CHEBI:57841"/>
        <dbReference type="ChEBI" id="CHEBI:58296"/>
        <dbReference type="EC" id="2.5.1.3"/>
    </reaction>
</comment>
<dbReference type="Pfam" id="PF02581">
    <property type="entry name" value="TMP-TENI"/>
    <property type="match status" value="1"/>
</dbReference>
<dbReference type="PRINTS" id="PR01099">
    <property type="entry name" value="HYETHTZKNASE"/>
</dbReference>
<evidence type="ECO:0000256" key="14">
    <source>
        <dbReference type="ARBA" id="ARBA00047851"/>
    </source>
</evidence>
<dbReference type="UniPathway" id="UPA00060">
    <property type="reaction ID" value="UER00139"/>
</dbReference>
<evidence type="ECO:0000256" key="1">
    <source>
        <dbReference type="ARBA" id="ARBA00001771"/>
    </source>
</evidence>
<organism evidence="19 20">
    <name type="scientific">Epichloe festucae (strain Fl1)</name>
    <dbReference type="NCBI Taxonomy" id="877507"/>
    <lineage>
        <taxon>Eukaryota</taxon>
        <taxon>Fungi</taxon>
        <taxon>Dikarya</taxon>
        <taxon>Ascomycota</taxon>
        <taxon>Pezizomycotina</taxon>
        <taxon>Sordariomycetes</taxon>
        <taxon>Hypocreomycetidae</taxon>
        <taxon>Hypocreales</taxon>
        <taxon>Clavicipitaceae</taxon>
        <taxon>Epichloe</taxon>
    </lineage>
</organism>
<dbReference type="HAMAP" id="MF_00228">
    <property type="entry name" value="Thz_kinase"/>
    <property type="match status" value="1"/>
</dbReference>
<evidence type="ECO:0000256" key="15">
    <source>
        <dbReference type="ARBA" id="ARBA00047883"/>
    </source>
</evidence>
<dbReference type="CDD" id="cd00564">
    <property type="entry name" value="TMP_TenI"/>
    <property type="match status" value="1"/>
</dbReference>
<dbReference type="GO" id="GO:0004789">
    <property type="term" value="F:thiamine-phosphate diphosphorylase activity"/>
    <property type="evidence" value="ECO:0007669"/>
    <property type="project" value="UniProtKB-EC"/>
</dbReference>
<evidence type="ECO:0000313" key="20">
    <source>
        <dbReference type="Proteomes" id="UP000594364"/>
    </source>
</evidence>
<comment type="function">
    <text evidence="3">Condenses 4-methyl-5-(beta-hydroxyethyl)thiazole monophosphate (THZ-P) and 2-methyl-4-amino-5-hydroxymethyl pyrimidine pyrophosphate (HMP-PP) to form thiamine monophosphate (TMP).</text>
</comment>
<dbReference type="GO" id="GO:0005524">
    <property type="term" value="F:ATP binding"/>
    <property type="evidence" value="ECO:0007669"/>
    <property type="project" value="UniProtKB-KW"/>
</dbReference>
<dbReference type="EMBL" id="CP031387">
    <property type="protein sequence ID" value="QPH01560.1"/>
    <property type="molecule type" value="Genomic_DNA"/>
</dbReference>
<evidence type="ECO:0000256" key="5">
    <source>
        <dbReference type="ARBA" id="ARBA00005165"/>
    </source>
</evidence>
<comment type="similarity">
    <text evidence="16">In the C-terminal section; belongs to the Thz kinase family.</text>
</comment>
<comment type="cofactor">
    <cofactor evidence="2">
        <name>Mg(2+)</name>
        <dbReference type="ChEBI" id="CHEBI:18420"/>
    </cofactor>
</comment>
<keyword evidence="11" id="KW-0460">Magnesium</keyword>
<dbReference type="GO" id="GO:0009228">
    <property type="term" value="P:thiamine biosynthetic process"/>
    <property type="evidence" value="ECO:0007669"/>
    <property type="project" value="UniProtKB-KW"/>
</dbReference>
<dbReference type="InterPro" id="IPR029056">
    <property type="entry name" value="Ribokinase-like"/>
</dbReference>
<comment type="catalytic activity">
    <reaction evidence="14">
        <text>2-(2-carboxy-4-methylthiazol-5-yl)ethyl phosphate + 4-amino-2-methyl-5-(diphosphooxymethyl)pyrimidine + 2 H(+) = thiamine phosphate + CO2 + diphosphate</text>
        <dbReference type="Rhea" id="RHEA:47848"/>
        <dbReference type="ChEBI" id="CHEBI:15378"/>
        <dbReference type="ChEBI" id="CHEBI:16526"/>
        <dbReference type="ChEBI" id="CHEBI:33019"/>
        <dbReference type="ChEBI" id="CHEBI:37575"/>
        <dbReference type="ChEBI" id="CHEBI:57841"/>
        <dbReference type="ChEBI" id="CHEBI:62890"/>
        <dbReference type="EC" id="2.5.1.3"/>
    </reaction>
</comment>
<dbReference type="InterPro" id="IPR013785">
    <property type="entry name" value="Aldolase_TIM"/>
</dbReference>
<protein>
    <recommendedName>
        <fullName evidence="18">Thiamine phosphate synthase/TenI domain-containing protein</fullName>
    </recommendedName>
</protein>
<keyword evidence="7" id="KW-0479">Metal-binding</keyword>
<dbReference type="NCBIfam" id="TIGR00693">
    <property type="entry name" value="thiE"/>
    <property type="match status" value="1"/>
</dbReference>
<dbReference type="AlphaFoldDB" id="A0A7S9KT49"/>
<dbReference type="PANTHER" id="PTHR20857">
    <property type="entry name" value="THIAMINE-PHOSPHATE PYROPHOSPHORYLASE"/>
    <property type="match status" value="1"/>
</dbReference>
<dbReference type="GO" id="GO:0004417">
    <property type="term" value="F:hydroxyethylthiazole kinase activity"/>
    <property type="evidence" value="ECO:0007669"/>
    <property type="project" value="UniProtKB-EC"/>
</dbReference>
<dbReference type="FunFam" id="3.20.20.70:FF:000104">
    <property type="entry name" value="Thiamine biosynthetic bifunctional enzyme"/>
    <property type="match status" value="1"/>
</dbReference>
<keyword evidence="20" id="KW-1185">Reference proteome</keyword>
<dbReference type="Gene3D" id="3.40.1190.20">
    <property type="match status" value="1"/>
</dbReference>
<comment type="catalytic activity">
    <reaction evidence="15">
        <text>2-[(2R,5Z)-2-carboxy-4-methylthiazol-5(2H)-ylidene]ethyl phosphate + 4-amino-2-methyl-5-(diphosphooxymethyl)pyrimidine + 2 H(+) = thiamine phosphate + CO2 + diphosphate</text>
        <dbReference type="Rhea" id="RHEA:47844"/>
        <dbReference type="ChEBI" id="CHEBI:15378"/>
        <dbReference type="ChEBI" id="CHEBI:16526"/>
        <dbReference type="ChEBI" id="CHEBI:33019"/>
        <dbReference type="ChEBI" id="CHEBI:37575"/>
        <dbReference type="ChEBI" id="CHEBI:57841"/>
        <dbReference type="ChEBI" id="CHEBI:62899"/>
        <dbReference type="EC" id="2.5.1.3"/>
    </reaction>
</comment>
<keyword evidence="12" id="KW-0784">Thiamine biosynthesis</keyword>
<evidence type="ECO:0000256" key="2">
    <source>
        <dbReference type="ARBA" id="ARBA00001946"/>
    </source>
</evidence>
<evidence type="ECO:0000256" key="13">
    <source>
        <dbReference type="ARBA" id="ARBA00047334"/>
    </source>
</evidence>
<dbReference type="InterPro" id="IPR000417">
    <property type="entry name" value="Hyethyz_kinase"/>
</dbReference>
<dbReference type="InterPro" id="IPR022998">
    <property type="entry name" value="ThiamineP_synth_TenI"/>
</dbReference>
<evidence type="ECO:0000256" key="4">
    <source>
        <dbReference type="ARBA" id="ARBA00004868"/>
    </source>
</evidence>
<keyword evidence="6" id="KW-0808">Transferase</keyword>
<dbReference type="OrthoDB" id="4994at2759"/>
<comment type="similarity">
    <text evidence="17">In the N-terminal section; belongs to the thiamine-phosphate synthase family.</text>
</comment>
<proteinExistence type="inferred from homology"/>
<dbReference type="Pfam" id="PF02110">
    <property type="entry name" value="HK"/>
    <property type="match status" value="1"/>
</dbReference>
<evidence type="ECO:0000256" key="8">
    <source>
        <dbReference type="ARBA" id="ARBA00022741"/>
    </source>
</evidence>
<comment type="pathway">
    <text evidence="4">Cofactor biosynthesis; thiamine diphosphate biosynthesis; 4-methyl-5-(2-phosphoethyl)-thiazole from 5-(2-hydroxyethyl)-4-methylthiazole: step 1/1.</text>
</comment>
<dbReference type="Proteomes" id="UP000594364">
    <property type="component" value="Chromosome 3"/>
</dbReference>